<feature type="compositionally biased region" description="Low complexity" evidence="1">
    <location>
        <begin position="53"/>
        <end position="66"/>
    </location>
</feature>
<feature type="compositionally biased region" description="Polar residues" evidence="1">
    <location>
        <begin position="80"/>
        <end position="89"/>
    </location>
</feature>
<dbReference type="Pfam" id="PF00400">
    <property type="entry name" value="WD40"/>
    <property type="match status" value="1"/>
</dbReference>
<feature type="compositionally biased region" description="Pro residues" evidence="1">
    <location>
        <begin position="67"/>
        <end position="76"/>
    </location>
</feature>
<feature type="region of interest" description="Disordered" evidence="1">
    <location>
        <begin position="1195"/>
        <end position="1253"/>
    </location>
</feature>
<accession>A0A2V3IX35</accession>
<dbReference type="STRING" id="448386.A0A2V3IX35"/>
<feature type="compositionally biased region" description="Low complexity" evidence="1">
    <location>
        <begin position="197"/>
        <end position="224"/>
    </location>
</feature>
<organism evidence="2 3">
    <name type="scientific">Gracilariopsis chorda</name>
    <dbReference type="NCBI Taxonomy" id="448386"/>
    <lineage>
        <taxon>Eukaryota</taxon>
        <taxon>Rhodophyta</taxon>
        <taxon>Florideophyceae</taxon>
        <taxon>Rhodymeniophycidae</taxon>
        <taxon>Gracilariales</taxon>
        <taxon>Gracilariaceae</taxon>
        <taxon>Gracilariopsis</taxon>
    </lineage>
</organism>
<name>A0A2V3IX35_9FLOR</name>
<dbReference type="InterPro" id="IPR015943">
    <property type="entry name" value="WD40/YVTN_repeat-like_dom_sf"/>
</dbReference>
<dbReference type="EMBL" id="NBIV01000054">
    <property type="protein sequence ID" value="PXF45700.1"/>
    <property type="molecule type" value="Genomic_DNA"/>
</dbReference>
<gene>
    <name evidence="2" type="ORF">BWQ96_04468</name>
</gene>
<feature type="compositionally biased region" description="Pro residues" evidence="1">
    <location>
        <begin position="29"/>
        <end position="52"/>
    </location>
</feature>
<dbReference type="AlphaFoldDB" id="A0A2V3IX35"/>
<feature type="compositionally biased region" description="Low complexity" evidence="1">
    <location>
        <begin position="17"/>
        <end position="28"/>
    </location>
</feature>
<evidence type="ECO:0000256" key="1">
    <source>
        <dbReference type="SAM" id="MobiDB-lite"/>
    </source>
</evidence>
<protein>
    <submittedName>
        <fullName evidence="2">Uncharacterized protein</fullName>
    </submittedName>
</protein>
<dbReference type="SMART" id="SM00320">
    <property type="entry name" value="WD40"/>
    <property type="match status" value="3"/>
</dbReference>
<dbReference type="Proteomes" id="UP000247409">
    <property type="component" value="Unassembled WGS sequence"/>
</dbReference>
<feature type="region of interest" description="Disordered" evidence="1">
    <location>
        <begin position="1"/>
        <end position="238"/>
    </location>
</feature>
<evidence type="ECO:0000313" key="3">
    <source>
        <dbReference type="Proteomes" id="UP000247409"/>
    </source>
</evidence>
<dbReference type="Gene3D" id="2.130.10.10">
    <property type="entry name" value="YVTN repeat-like/Quinoprotein amine dehydrogenase"/>
    <property type="match status" value="2"/>
</dbReference>
<reference evidence="2 3" key="1">
    <citation type="journal article" date="2018" name="Mol. Biol. Evol.">
        <title>Analysis of the draft genome of the red seaweed Gracilariopsis chorda provides insights into genome size evolution in Rhodophyta.</title>
        <authorList>
            <person name="Lee J."/>
            <person name="Yang E.C."/>
            <person name="Graf L."/>
            <person name="Yang J.H."/>
            <person name="Qiu H."/>
            <person name="Zel Zion U."/>
            <person name="Chan C.X."/>
            <person name="Stephens T.G."/>
            <person name="Weber A.P.M."/>
            <person name="Boo G.H."/>
            <person name="Boo S.M."/>
            <person name="Kim K.M."/>
            <person name="Shin Y."/>
            <person name="Jung M."/>
            <person name="Lee S.J."/>
            <person name="Yim H.S."/>
            <person name="Lee J.H."/>
            <person name="Bhattacharya D."/>
            <person name="Yoon H.S."/>
        </authorList>
    </citation>
    <scope>NUCLEOTIDE SEQUENCE [LARGE SCALE GENOMIC DNA]</scope>
    <source>
        <strain evidence="2 3">SKKU-2015</strain>
        <tissue evidence="2">Whole body</tissue>
    </source>
</reference>
<comment type="caution">
    <text evidence="2">The sequence shown here is derived from an EMBL/GenBank/DDBJ whole genome shotgun (WGS) entry which is preliminary data.</text>
</comment>
<feature type="compositionally biased region" description="Polar residues" evidence="1">
    <location>
        <begin position="1214"/>
        <end position="1224"/>
    </location>
</feature>
<sequence length="1253" mass="140348">MSSHSPSPTAPPPPAPLTSSPPHQHAPSHPSPPPSPPPYSLTPNLPHPPSHPPNNINNNSNNNNNTIPPPMLPAPPTTASVPFSFTKTNHPPPPLSHSVHSSPSTHPPPKRRRLATPADPEPPLKWQLPSSMHNASHPSPPRSSSETLSAPHSRSQPDHHHHHHHHHQQQPQHNSPTHSAEEAWSDAQPNHSPDLHPQTNPSSTQSHTNTQSHPTQHQNHTPTPVRQPSVHPSPSRERRIWTRRALSSSGISEKLLNALDIFMTDLPKIPIQPDHSKRPTRNMRGWIQQLENPQCDPIWAALTSVLLVDNTPTTVFAIHWDHDLCRYILGRVVSANQTSKTRQAINNAIKRELVCRSESGSTRGKTFRDLFREKCHKARVQLGPLEDKARPKRAPHLPPVYPLSTRHHTTAVTDATNPYPPPVDGSSFSRARPAQSDYHPNMAHTEPRLRRLRESCPHKDEWGHTAWWTLQDENHIRLLPTLLVDHNLYELRNLLIDFRWIMRTFRSVDFSHGMPQTPTEGYDVILRYAASQNSRLPLVDIESFRLVRNALMVILPVLSQDQAHPVDQSFHAHLATQIVGRLLSLKRRFPTIASLIQSVELHAPTPWLKPLTRCFQQPRTDIALAVPSEGIFRPHQIVLSHDGRFLVTANVSIRQDPVVSSSGEDLVMSGVFRNGSREPTAAKHQGVRKLVSITIWDVHSGKQVGEVGGIKSHVVHLAITRDNNCIIGETNDGLFFWHFETGETWRLKDVHKATPRLKGLSSIKPTTKPQLVLTTHKLEKEPLIALWDTQTGSRERMYSSVSSKPNCIDVSSKMEFFASGHDNGFIHLWNWKDDKPILTFRDEGTGKGSQQVVSLSEANSQRDPDGKGQVNTGTISISFFERDNDLLLASVSWNPADRSKIRKTPELIRIWLLPPRRILADDVQSFVSCKRTAVWQSPRVREVYWSTDGNLFTGGDDGVARMWEQEDDDTWKQYTMEKDVKSERPLNMASAFISCGKQTKFVATYVTKSPYVVVWDTTDKELCRKIMKRTGFYRPYFPLLWHSVDVSDMQELQSVKSSKNVNDFADYGKVGTDAVVESRHEKGSRTLWQNPKLYFSSPDEKGVKRLGELQPWLTMAVGAAGKEDLRVCFDQPVRHCYSGTFVIDKGGAGLQDITSGVDPEDDKNEAKGKQAERRGIVVKLENGCVEFFELQGNANARLSPGSGEPEVDKITPGEGNTKSNSTTTMEKRTSERAGNPASTGDPVMVHGAPVGVK</sequence>
<dbReference type="PANTHER" id="PTHR19879:SF9">
    <property type="entry name" value="TRANSCRIPTION INITIATION FACTOR TFIID SUBUNIT 5"/>
    <property type="match status" value="1"/>
</dbReference>
<feature type="compositionally biased region" description="Basic residues" evidence="1">
    <location>
        <begin position="159"/>
        <end position="168"/>
    </location>
</feature>
<dbReference type="PANTHER" id="PTHR19879">
    <property type="entry name" value="TRANSCRIPTION INITIATION FACTOR TFIID"/>
    <property type="match status" value="1"/>
</dbReference>
<feature type="region of interest" description="Disordered" evidence="1">
    <location>
        <begin position="414"/>
        <end position="441"/>
    </location>
</feature>
<dbReference type="SUPFAM" id="SSF50998">
    <property type="entry name" value="Quinoprotein alcohol dehydrogenase-like"/>
    <property type="match status" value="1"/>
</dbReference>
<dbReference type="InterPro" id="IPR001680">
    <property type="entry name" value="WD40_rpt"/>
</dbReference>
<feature type="compositionally biased region" description="Low complexity" evidence="1">
    <location>
        <begin position="169"/>
        <end position="178"/>
    </location>
</feature>
<dbReference type="InterPro" id="IPR011047">
    <property type="entry name" value="Quinoprotein_ADH-like_sf"/>
</dbReference>
<feature type="compositionally biased region" description="Polar residues" evidence="1">
    <location>
        <begin position="128"/>
        <end position="150"/>
    </location>
</feature>
<proteinExistence type="predicted"/>
<dbReference type="OrthoDB" id="10251741at2759"/>
<evidence type="ECO:0000313" key="2">
    <source>
        <dbReference type="EMBL" id="PXF45700.1"/>
    </source>
</evidence>
<keyword evidence="3" id="KW-1185">Reference proteome</keyword>